<organism evidence="1 2">
    <name type="scientific">Acinetobacter soli</name>
    <dbReference type="NCBI Taxonomy" id="487316"/>
    <lineage>
        <taxon>Bacteria</taxon>
        <taxon>Pseudomonadati</taxon>
        <taxon>Pseudomonadota</taxon>
        <taxon>Gammaproteobacteria</taxon>
        <taxon>Moraxellales</taxon>
        <taxon>Moraxellaceae</taxon>
        <taxon>Acinetobacter</taxon>
    </lineage>
</organism>
<dbReference type="STRING" id="487316.BEN76_04075"/>
<sequence length="210" mass="23886">MQKDLNDSDLSFWQRMDELIGNERPYPWAERVGINRSAFQSARTRGKKPLPKTVKAWSDKIGCSYEWLSTGEGKPFQSDAEQQNQSYDSRITEEGLVISTQIDKAKLQQAFATTEQALLDQKKTMQPDAKSEFIVMLYTALVDKEIQPFNNQLLTTAIFNVENELKNARRSMSPDKKTLLIIAIYTLYIDDALNNKAIAQTTIQLVRSAA</sequence>
<evidence type="ECO:0000313" key="2">
    <source>
        <dbReference type="Proteomes" id="UP000185674"/>
    </source>
</evidence>
<dbReference type="GO" id="GO:0003677">
    <property type="term" value="F:DNA binding"/>
    <property type="evidence" value="ECO:0007669"/>
    <property type="project" value="InterPro"/>
</dbReference>
<dbReference type="InterPro" id="IPR010982">
    <property type="entry name" value="Lambda_DNA-bd_dom_sf"/>
</dbReference>
<dbReference type="KEGG" id="asol:BEN76_04075"/>
<proteinExistence type="predicted"/>
<dbReference type="Proteomes" id="UP000185674">
    <property type="component" value="Chromosome"/>
</dbReference>
<gene>
    <name evidence="1" type="ORF">BEN76_04075</name>
</gene>
<reference evidence="1 2" key="1">
    <citation type="submission" date="2016-08" db="EMBL/GenBank/DDBJ databases">
        <title>Complete genome sequence of Acinetobacter baylyi strain GFJ2.</title>
        <authorList>
            <person name="Tabata M."/>
            <person name="Kuboki S."/>
            <person name="Gibu N."/>
            <person name="Kinouchi Y."/>
            <person name="Vangnai A."/>
            <person name="Kasai D."/>
            <person name="Fukuda M."/>
        </authorList>
    </citation>
    <scope>NUCLEOTIDE SEQUENCE [LARGE SCALE GENOMIC DNA]</scope>
    <source>
        <strain evidence="1 2">GFJ2</strain>
    </source>
</reference>
<dbReference type="RefSeq" id="WP_076032344.1">
    <property type="nucleotide sequence ID" value="NZ_CP016896.1"/>
</dbReference>
<protein>
    <submittedName>
        <fullName evidence="1">Uncharacterized protein</fullName>
    </submittedName>
</protein>
<dbReference type="Gene3D" id="1.10.260.40">
    <property type="entry name" value="lambda repressor-like DNA-binding domains"/>
    <property type="match status" value="1"/>
</dbReference>
<dbReference type="EMBL" id="CP016896">
    <property type="protein sequence ID" value="APV35238.1"/>
    <property type="molecule type" value="Genomic_DNA"/>
</dbReference>
<accession>A0A1P8EG98</accession>
<dbReference type="AlphaFoldDB" id="A0A1P8EG98"/>
<evidence type="ECO:0000313" key="1">
    <source>
        <dbReference type="EMBL" id="APV35238.1"/>
    </source>
</evidence>
<name>A0A1P8EG98_9GAMM</name>